<evidence type="ECO:0000313" key="1">
    <source>
        <dbReference type="EMBL" id="CEM02064.1"/>
    </source>
</evidence>
<dbReference type="AlphaFoldDB" id="A0A0G4EUY7"/>
<gene>
    <name evidence="1" type="ORF">Vbra_13451</name>
</gene>
<keyword evidence="2" id="KW-1185">Reference proteome</keyword>
<dbReference type="VEuPathDB" id="CryptoDB:Vbra_13451"/>
<proteinExistence type="predicted"/>
<accession>A0A0G4EUY7</accession>
<organism evidence="1 2">
    <name type="scientific">Vitrella brassicaformis (strain CCMP3155)</name>
    <dbReference type="NCBI Taxonomy" id="1169540"/>
    <lineage>
        <taxon>Eukaryota</taxon>
        <taxon>Sar</taxon>
        <taxon>Alveolata</taxon>
        <taxon>Colpodellida</taxon>
        <taxon>Vitrellaceae</taxon>
        <taxon>Vitrella</taxon>
    </lineage>
</organism>
<dbReference type="InParanoid" id="A0A0G4EUY7"/>
<dbReference type="Proteomes" id="UP000041254">
    <property type="component" value="Unassembled WGS sequence"/>
</dbReference>
<dbReference type="EMBL" id="CDMY01000317">
    <property type="protein sequence ID" value="CEM02064.1"/>
    <property type="molecule type" value="Genomic_DNA"/>
</dbReference>
<sequence>MRPTRAAVHQAGVSKVTAALQQCNLFEVAHLPHSPVSLAIQRKGSSADLWTPLATRCASAFRPQTQTCSFSGLKSCHGVPVICVLLDPFLTWFFDGTLLARMRSGRLEVVKGGKWDACSYRCSDGTTTKPLWLRCWTALEDPSFLRMSFDELRRRPPPQQTCTRQPRNGLSSVLSAAGIPVTCPSFGPMTWRDGDKTAPIRVAMTKARHSRVEYKRYGHWVGWTTEDTQTGDGVDLLVVETGEHVYAIPTIALLNHTGVSRKGFLLYPPGTPVGTRGPKRGEMWAEEYRIDVGEKEHATRQLRRIFEMVKWRGCDA</sequence>
<reference evidence="1 2" key="1">
    <citation type="submission" date="2014-11" db="EMBL/GenBank/DDBJ databases">
        <authorList>
            <person name="Zhu J."/>
            <person name="Qi W."/>
            <person name="Song R."/>
        </authorList>
    </citation>
    <scope>NUCLEOTIDE SEQUENCE [LARGE SCALE GENOMIC DNA]</scope>
</reference>
<dbReference type="PhylomeDB" id="A0A0G4EUY7"/>
<evidence type="ECO:0000313" key="2">
    <source>
        <dbReference type="Proteomes" id="UP000041254"/>
    </source>
</evidence>
<protein>
    <submittedName>
        <fullName evidence="1">Uncharacterized protein</fullName>
    </submittedName>
</protein>
<name>A0A0G4EUY7_VITBC</name>